<keyword evidence="2" id="KW-1185">Reference proteome</keyword>
<organism evidence="1 2">
    <name type="scientific">Cinchona calisaya</name>
    <dbReference type="NCBI Taxonomy" id="153742"/>
    <lineage>
        <taxon>Eukaryota</taxon>
        <taxon>Viridiplantae</taxon>
        <taxon>Streptophyta</taxon>
        <taxon>Embryophyta</taxon>
        <taxon>Tracheophyta</taxon>
        <taxon>Spermatophyta</taxon>
        <taxon>Magnoliopsida</taxon>
        <taxon>eudicotyledons</taxon>
        <taxon>Gunneridae</taxon>
        <taxon>Pentapetalae</taxon>
        <taxon>asterids</taxon>
        <taxon>lamiids</taxon>
        <taxon>Gentianales</taxon>
        <taxon>Rubiaceae</taxon>
        <taxon>Cinchonoideae</taxon>
        <taxon>Cinchoneae</taxon>
        <taxon>Cinchona</taxon>
    </lineage>
</organism>
<protein>
    <submittedName>
        <fullName evidence="1">Uncharacterized protein</fullName>
    </submittedName>
</protein>
<gene>
    <name evidence="1" type="ORF">ACH5RR_012385</name>
</gene>
<sequence>MAKTLNGFFQSNVGIPDLQVAHPMRKAIEANAFSTKNGLEEIYFNFVRKNWLSLLENKETIYENKGQETGKNENVPRIEAIAVNDEVVGTQAPVEWITELVAVNKRLLKFERKIKKWMSRKETRLQRIELNIHYLVTQINDSVNDESYQFGTDDKDEHGDHFTEYLDE</sequence>
<accession>A0ABD3A7K7</accession>
<proteinExistence type="predicted"/>
<dbReference type="AlphaFoldDB" id="A0ABD3A7K7"/>
<dbReference type="EMBL" id="JBJUIK010000005">
    <property type="protein sequence ID" value="KAL3527729.1"/>
    <property type="molecule type" value="Genomic_DNA"/>
</dbReference>
<comment type="caution">
    <text evidence="1">The sequence shown here is derived from an EMBL/GenBank/DDBJ whole genome shotgun (WGS) entry which is preliminary data.</text>
</comment>
<evidence type="ECO:0000313" key="1">
    <source>
        <dbReference type="EMBL" id="KAL3527729.1"/>
    </source>
</evidence>
<name>A0ABD3A7K7_9GENT</name>
<reference evidence="1 2" key="1">
    <citation type="submission" date="2024-11" db="EMBL/GenBank/DDBJ databases">
        <title>A near-complete genome assembly of Cinchona calisaya.</title>
        <authorList>
            <person name="Lian D.C."/>
            <person name="Zhao X.W."/>
            <person name="Wei L."/>
        </authorList>
    </citation>
    <scope>NUCLEOTIDE SEQUENCE [LARGE SCALE GENOMIC DNA]</scope>
    <source>
        <tissue evidence="1">Nenye</tissue>
    </source>
</reference>
<evidence type="ECO:0000313" key="2">
    <source>
        <dbReference type="Proteomes" id="UP001630127"/>
    </source>
</evidence>
<dbReference type="Proteomes" id="UP001630127">
    <property type="component" value="Unassembled WGS sequence"/>
</dbReference>